<accession>A0AC60VYI2</accession>
<comment type="caution">
    <text evidence="1">The sequence shown here is derived from an EMBL/GenBank/DDBJ whole genome shotgun (WGS) entry which is preliminary data.</text>
</comment>
<keyword evidence="1" id="KW-0645">Protease</keyword>
<organism evidence="1 2">
    <name type="scientific">Candidatus Nitrosomaritimum aestuariumsis</name>
    <dbReference type="NCBI Taxonomy" id="3342354"/>
    <lineage>
        <taxon>Archaea</taxon>
        <taxon>Nitrososphaerota</taxon>
        <taxon>Nitrososphaeria</taxon>
        <taxon>Nitrosopumilales</taxon>
        <taxon>Nitrosopumilaceae</taxon>
        <taxon>Candidatus Nitrosomaritimum</taxon>
    </lineage>
</organism>
<reference evidence="1 2" key="1">
    <citation type="journal article" date="2020" name="Appl. Environ. Microbiol.">
        <title>Genomic Characteristics of a Novel Species of Ammonia-Oxidizing Archaea from the Jiulong River Estuary.</title>
        <authorList>
            <person name="Zou D."/>
            <person name="Wan R."/>
            <person name="Han L."/>
            <person name="Xu M.N."/>
            <person name="Liu Y."/>
            <person name="Liu H."/>
            <person name="Kao S.J."/>
            <person name="Li M."/>
        </authorList>
    </citation>
    <scope>NUCLEOTIDE SEQUENCE [LARGE SCALE GENOMIC DNA]</scope>
    <source>
        <strain evidence="1">W1bin1</strain>
    </source>
</reference>
<gene>
    <name evidence="1" type="ORF">H2B03_05090</name>
</gene>
<proteinExistence type="predicted"/>
<evidence type="ECO:0000313" key="2">
    <source>
        <dbReference type="Proteomes" id="UP000559653"/>
    </source>
</evidence>
<evidence type="ECO:0000313" key="1">
    <source>
        <dbReference type="EMBL" id="MBA4452531.1"/>
    </source>
</evidence>
<keyword evidence="1" id="KW-0378">Hydrolase</keyword>
<protein>
    <submittedName>
        <fullName evidence="1">Site-2 protease family protein</fullName>
    </submittedName>
</protein>
<sequence length="374" mass="42014">MSDPNTEEVISLVNSMFSVSNFTREQYSLEFKIDDLDFKTKFEELARKLNDINYVGKIERMNNENYIIIQKFPPRKKRRILSSSWTPRILFVVVIAFVWIDGYFRTIGTNTISEIGNPEEMAIIYTLSLLGILGIHELGHMIAARIHRLKTTWPYFIPGIPVGGFLPTFGALIIPKAPMINRKILFDVAIAGPIAGLIIAIIVALFGAYTAPIIELDLAQELYEENNLQKFTFGEPLFLKGALELFGKGGPDTEILLTPVLWAAWIGFFITFLNLMPAWQLDGGHMARTILGAKLHSYCTYGSLILLTIIGYEFAAIMIYFLSRRGLSATPLDDITPVSKNRKIAYLGIIGLAILCMPIPENICMPFTRSSCLF</sequence>
<dbReference type="Proteomes" id="UP000559653">
    <property type="component" value="Unassembled WGS sequence"/>
</dbReference>
<name>A0AC60VYI2_9ARCH</name>
<dbReference type="EMBL" id="JACEMZ010000028">
    <property type="protein sequence ID" value="MBA4452531.1"/>
    <property type="molecule type" value="Genomic_DNA"/>
</dbReference>